<evidence type="ECO:0000259" key="1">
    <source>
        <dbReference type="Pfam" id="PF03481"/>
    </source>
</evidence>
<evidence type="ECO:0000313" key="3">
    <source>
        <dbReference type="Proteomes" id="UP000568158"/>
    </source>
</evidence>
<protein>
    <submittedName>
        <fullName evidence="2">Threonylcarbamoyl-AMP synthase</fullName>
    </submittedName>
</protein>
<dbReference type="AlphaFoldDB" id="A0A8H6EQM7"/>
<dbReference type="Pfam" id="PF03481">
    <property type="entry name" value="Sua5_C"/>
    <property type="match status" value="1"/>
</dbReference>
<dbReference type="EMBL" id="JABCYN010000047">
    <property type="protein sequence ID" value="KAF6006759.1"/>
    <property type="molecule type" value="Genomic_DNA"/>
</dbReference>
<organism evidence="2 3">
    <name type="scientific">Dekkera bruxellensis</name>
    <name type="common">Brettanomyces custersii</name>
    <dbReference type="NCBI Taxonomy" id="5007"/>
    <lineage>
        <taxon>Eukaryota</taxon>
        <taxon>Fungi</taxon>
        <taxon>Dikarya</taxon>
        <taxon>Ascomycota</taxon>
        <taxon>Saccharomycotina</taxon>
        <taxon>Pichiomycetes</taxon>
        <taxon>Pichiales</taxon>
        <taxon>Pichiaceae</taxon>
        <taxon>Brettanomyces</taxon>
    </lineage>
</organism>
<reference evidence="2 3" key="1">
    <citation type="journal article" date="2020" name="Appl. Microbiol. Biotechnol.">
        <title>Targeted gene deletion in Brettanomyces bruxellensis with an expression-free CRISPR-Cas9 system.</title>
        <authorList>
            <person name="Varela C."/>
            <person name="Bartel C."/>
            <person name="Onetto C."/>
            <person name="Borneman A."/>
        </authorList>
    </citation>
    <scope>NUCLEOTIDE SEQUENCE [LARGE SCALE GENOMIC DNA]</scope>
    <source>
        <strain evidence="2 3">AWRI1613</strain>
    </source>
</reference>
<accession>A0A8H6EQM7</accession>
<dbReference type="InterPro" id="IPR005145">
    <property type="entry name" value="Sua5_C"/>
</dbReference>
<evidence type="ECO:0000313" key="2">
    <source>
        <dbReference type="EMBL" id="KAF6006759.1"/>
    </source>
</evidence>
<name>A0A8H6EQM7_DEKBR</name>
<dbReference type="Proteomes" id="UP000568158">
    <property type="component" value="Unassembled WGS sequence"/>
</dbReference>
<sequence>MFAELREVDELGVDYIFVEGVPEDHEGLAIMNRLTKASSVIVDGGKETIRGRD</sequence>
<proteinExistence type="predicted"/>
<feature type="domain" description="Threonylcarbamoyl-AMP synthase C-terminal" evidence="1">
    <location>
        <begin position="1"/>
        <end position="39"/>
    </location>
</feature>
<comment type="caution">
    <text evidence="2">The sequence shown here is derived from an EMBL/GenBank/DDBJ whole genome shotgun (WGS) entry which is preliminary data.</text>
</comment>
<gene>
    <name evidence="2" type="primary">SUA5</name>
    <name evidence="2" type="ORF">HII12_004953</name>
</gene>
<dbReference type="InterPro" id="IPR038385">
    <property type="entry name" value="Sua5/YwlC_C"/>
</dbReference>
<dbReference type="Gene3D" id="3.40.50.11030">
    <property type="entry name" value="Threonylcarbamoyl-AMP synthase, C-terminal domain"/>
    <property type="match status" value="1"/>
</dbReference>